<dbReference type="Pfam" id="PF12833">
    <property type="entry name" value="HTH_18"/>
    <property type="match status" value="1"/>
</dbReference>
<evidence type="ECO:0000256" key="2">
    <source>
        <dbReference type="ARBA" id="ARBA00023125"/>
    </source>
</evidence>
<dbReference type="Proteomes" id="UP001549145">
    <property type="component" value="Unassembled WGS sequence"/>
</dbReference>
<keyword evidence="3" id="KW-0804">Transcription</keyword>
<dbReference type="PROSITE" id="PS00041">
    <property type="entry name" value="HTH_ARAC_FAMILY_1"/>
    <property type="match status" value="1"/>
</dbReference>
<keyword evidence="6" id="KW-1185">Reference proteome</keyword>
<reference evidence="5 6" key="1">
    <citation type="submission" date="2024-06" db="EMBL/GenBank/DDBJ databases">
        <title>Genomic Encyclopedia of Type Strains, Phase IV (KMG-IV): sequencing the most valuable type-strain genomes for metagenomic binning, comparative biology and taxonomic classification.</title>
        <authorList>
            <person name="Goeker M."/>
        </authorList>
    </citation>
    <scope>NUCLEOTIDE SEQUENCE [LARGE SCALE GENOMIC DNA]</scope>
    <source>
        <strain evidence="5 6">DSM 21331</strain>
    </source>
</reference>
<dbReference type="PRINTS" id="PR00032">
    <property type="entry name" value="HTHARAC"/>
</dbReference>
<dbReference type="Pfam" id="PF14525">
    <property type="entry name" value="AraC_binding_2"/>
    <property type="match status" value="1"/>
</dbReference>
<dbReference type="InterPro" id="IPR018062">
    <property type="entry name" value="HTH_AraC-typ_CS"/>
</dbReference>
<dbReference type="SUPFAM" id="SSF46689">
    <property type="entry name" value="Homeodomain-like"/>
    <property type="match status" value="1"/>
</dbReference>
<comment type="caution">
    <text evidence="5">The sequence shown here is derived from an EMBL/GenBank/DDBJ whole genome shotgun (WGS) entry which is preliminary data.</text>
</comment>
<dbReference type="SMART" id="SM00342">
    <property type="entry name" value="HTH_ARAC"/>
    <property type="match status" value="1"/>
</dbReference>
<evidence type="ECO:0000256" key="3">
    <source>
        <dbReference type="ARBA" id="ARBA00023163"/>
    </source>
</evidence>
<protein>
    <submittedName>
        <fullName evidence="5">AraC-like DNA-binding protein</fullName>
    </submittedName>
</protein>
<dbReference type="InterPro" id="IPR020449">
    <property type="entry name" value="Tscrpt_reg_AraC-type_HTH"/>
</dbReference>
<dbReference type="PROSITE" id="PS01124">
    <property type="entry name" value="HTH_ARAC_FAMILY_2"/>
    <property type="match status" value="1"/>
</dbReference>
<evidence type="ECO:0000313" key="6">
    <source>
        <dbReference type="Proteomes" id="UP001549145"/>
    </source>
</evidence>
<evidence type="ECO:0000259" key="4">
    <source>
        <dbReference type="PROSITE" id="PS01124"/>
    </source>
</evidence>
<dbReference type="EMBL" id="JBEPMM010000004">
    <property type="protein sequence ID" value="MET3692469.1"/>
    <property type="molecule type" value="Genomic_DNA"/>
</dbReference>
<dbReference type="Gene3D" id="1.10.10.60">
    <property type="entry name" value="Homeodomain-like"/>
    <property type="match status" value="1"/>
</dbReference>
<dbReference type="RefSeq" id="WP_238278708.1">
    <property type="nucleotide sequence ID" value="NZ_BPQL01000043.1"/>
</dbReference>
<dbReference type="PANTHER" id="PTHR46796:SF6">
    <property type="entry name" value="ARAC SUBFAMILY"/>
    <property type="match status" value="1"/>
</dbReference>
<evidence type="ECO:0000313" key="5">
    <source>
        <dbReference type="EMBL" id="MET3692469.1"/>
    </source>
</evidence>
<dbReference type="InterPro" id="IPR018060">
    <property type="entry name" value="HTH_AraC"/>
</dbReference>
<name>A0ABV2L3Q9_9HYPH</name>
<keyword evidence="1" id="KW-0805">Transcription regulation</keyword>
<accession>A0ABV2L3Q9</accession>
<gene>
    <name evidence="5" type="ORF">ABID43_002005</name>
</gene>
<organism evidence="5 6">
    <name type="scientific">Methylobacterium goesingense</name>
    <dbReference type="NCBI Taxonomy" id="243690"/>
    <lineage>
        <taxon>Bacteria</taxon>
        <taxon>Pseudomonadati</taxon>
        <taxon>Pseudomonadota</taxon>
        <taxon>Alphaproteobacteria</taxon>
        <taxon>Hyphomicrobiales</taxon>
        <taxon>Methylobacteriaceae</taxon>
        <taxon>Methylobacterium</taxon>
    </lineage>
</organism>
<dbReference type="InterPro" id="IPR009057">
    <property type="entry name" value="Homeodomain-like_sf"/>
</dbReference>
<evidence type="ECO:0000256" key="1">
    <source>
        <dbReference type="ARBA" id="ARBA00023015"/>
    </source>
</evidence>
<dbReference type="PANTHER" id="PTHR46796">
    <property type="entry name" value="HTH-TYPE TRANSCRIPTIONAL ACTIVATOR RHAS-RELATED"/>
    <property type="match status" value="1"/>
</dbReference>
<feature type="domain" description="HTH araC/xylS-type" evidence="4">
    <location>
        <begin position="212"/>
        <end position="313"/>
    </location>
</feature>
<sequence length="319" mass="35224">MQTIFSTAAVKGKDRFRLWQDFVQDRVGPIEQAHLSADPFDGLVEALDIGPLRLTRVVESAVQSRVTPATLRRRDEPGSLFILIQEAGVSMSAQEDRAAIQRTGDIMVLGSRPNVHVAGRRDAMLVLELPRERLEVMLGSSRLFTALTIEGNRPATALATAFIQDLVRLGEKLDPDSAARMATIATDLIIAGIADRLAREVPSPLHGTVVVQRAKAYIEAHLGDPTLDPRRLAEGVGVSLRRLQELFHDQGRHIADWIWQRRLEVAAERLTDPGTRHLTIATLAYGCGFSSAAHFARRFRARYAMTPREYRDAGGQPAS</sequence>
<keyword evidence="2" id="KW-0238">DNA-binding</keyword>
<dbReference type="InterPro" id="IPR050204">
    <property type="entry name" value="AraC_XylS_family_regulators"/>
</dbReference>
<dbReference type="InterPro" id="IPR035418">
    <property type="entry name" value="AraC-bd_2"/>
</dbReference>
<proteinExistence type="predicted"/>